<organism evidence="2 3">
    <name type="scientific">Botryotinia calthae</name>
    <dbReference type="NCBI Taxonomy" id="38488"/>
    <lineage>
        <taxon>Eukaryota</taxon>
        <taxon>Fungi</taxon>
        <taxon>Dikarya</taxon>
        <taxon>Ascomycota</taxon>
        <taxon>Pezizomycotina</taxon>
        <taxon>Leotiomycetes</taxon>
        <taxon>Helotiales</taxon>
        <taxon>Sclerotiniaceae</taxon>
        <taxon>Botryotinia</taxon>
    </lineage>
</organism>
<feature type="region of interest" description="Disordered" evidence="1">
    <location>
        <begin position="87"/>
        <end position="323"/>
    </location>
</feature>
<feature type="region of interest" description="Disordered" evidence="1">
    <location>
        <begin position="1"/>
        <end position="20"/>
    </location>
</feature>
<reference evidence="2 3" key="1">
    <citation type="submission" date="2017-11" db="EMBL/GenBank/DDBJ databases">
        <title>Comparative genomics of Botrytis spp.</title>
        <authorList>
            <person name="Valero-Jimenez C.A."/>
            <person name="Tapia P."/>
            <person name="Veloso J."/>
            <person name="Silva-Moreno E."/>
            <person name="Staats M."/>
            <person name="Valdes J.H."/>
            <person name="Van Kan J.A.L."/>
        </authorList>
    </citation>
    <scope>NUCLEOTIDE SEQUENCE [LARGE SCALE GENOMIC DNA]</scope>
    <source>
        <strain evidence="2 3">MUCL2830</strain>
    </source>
</reference>
<protein>
    <submittedName>
        <fullName evidence="2">Uncharacterized protein</fullName>
    </submittedName>
</protein>
<feature type="compositionally biased region" description="Basic and acidic residues" evidence="1">
    <location>
        <begin position="234"/>
        <end position="252"/>
    </location>
</feature>
<evidence type="ECO:0000256" key="1">
    <source>
        <dbReference type="SAM" id="MobiDB-lite"/>
    </source>
</evidence>
<comment type="caution">
    <text evidence="2">The sequence shown here is derived from an EMBL/GenBank/DDBJ whole genome shotgun (WGS) entry which is preliminary data.</text>
</comment>
<evidence type="ECO:0000313" key="3">
    <source>
        <dbReference type="Proteomes" id="UP000297299"/>
    </source>
</evidence>
<gene>
    <name evidence="2" type="ORF">BOTCAL_0623g00040</name>
</gene>
<dbReference type="EMBL" id="PHWZ01000620">
    <property type="protein sequence ID" value="TEY34601.1"/>
    <property type="molecule type" value="Genomic_DNA"/>
</dbReference>
<dbReference type="AlphaFoldDB" id="A0A4Y8CL58"/>
<evidence type="ECO:0000313" key="2">
    <source>
        <dbReference type="EMBL" id="TEY34601.1"/>
    </source>
</evidence>
<feature type="compositionally biased region" description="Basic and acidic residues" evidence="1">
    <location>
        <begin position="122"/>
        <end position="133"/>
    </location>
</feature>
<feature type="region of interest" description="Disordered" evidence="1">
    <location>
        <begin position="29"/>
        <end position="69"/>
    </location>
</feature>
<proteinExistence type="predicted"/>
<feature type="compositionally biased region" description="Basic and acidic residues" evidence="1">
    <location>
        <begin position="53"/>
        <end position="69"/>
    </location>
</feature>
<keyword evidence="3" id="KW-1185">Reference proteome</keyword>
<feature type="compositionally biased region" description="Basic and acidic residues" evidence="1">
    <location>
        <begin position="175"/>
        <end position="193"/>
    </location>
</feature>
<sequence>MTDQRRTPSPTHSNSSLARDLELMLEGQAEVTNEREERSQREERVETSQIGGRSEREEGRIEDSEMERDMRQRRMWMERQNSHQYIIGDEIEPVNTDNPSKERRLQAGGGRPRQGELGMWQEGRETRFQEMAHDQNPASGRREENRRLGSANFSSMESGQEVERGKRGRGLRKKTSIEKQETEEGRQQRLERNKKARGYYRKGVEKEKEIMNGNDPIQKEKLEQKRLKRRKRNKEYEQRKKSEREIGEKQQEAEIMEEDGMLVRTTVRSKQFRKGGTNSLLQQKTGERRNAQTLVEEEEDDDEDEDESEGEWRRYCDEEEDDE</sequence>
<dbReference type="Proteomes" id="UP000297299">
    <property type="component" value="Unassembled WGS sequence"/>
</dbReference>
<name>A0A4Y8CL58_9HELO</name>
<accession>A0A4Y8CL58</accession>
<feature type="compositionally biased region" description="Acidic residues" evidence="1">
    <location>
        <begin position="295"/>
        <end position="309"/>
    </location>
</feature>
<feature type="compositionally biased region" description="Basic and acidic residues" evidence="1">
    <location>
        <begin position="32"/>
        <end position="46"/>
    </location>
</feature>
<feature type="compositionally biased region" description="Polar residues" evidence="1">
    <location>
        <begin position="7"/>
        <end position="17"/>
    </location>
</feature>
<dbReference type="OrthoDB" id="3563365at2759"/>